<dbReference type="AlphaFoldDB" id="A0A011QAQ4"/>
<organism evidence="5 6">
    <name type="scientific">Candidatus Accumulibacter appositus</name>
    <dbReference type="NCBI Taxonomy" id="1454003"/>
    <lineage>
        <taxon>Bacteria</taxon>
        <taxon>Pseudomonadati</taxon>
        <taxon>Pseudomonadota</taxon>
        <taxon>Betaproteobacteria</taxon>
        <taxon>Candidatus Accumulibacter</taxon>
    </lineage>
</organism>
<feature type="region of interest" description="Disordered" evidence="3">
    <location>
        <begin position="119"/>
        <end position="142"/>
    </location>
</feature>
<evidence type="ECO:0000256" key="1">
    <source>
        <dbReference type="ARBA" id="ARBA00022723"/>
    </source>
</evidence>
<keyword evidence="1" id="KW-0479">Metal-binding</keyword>
<dbReference type="EMBL" id="JEMX01000162">
    <property type="protein sequence ID" value="EXI75784.1"/>
    <property type="molecule type" value="Genomic_DNA"/>
</dbReference>
<dbReference type="GO" id="GO:0046872">
    <property type="term" value="F:metal ion binding"/>
    <property type="evidence" value="ECO:0007669"/>
    <property type="project" value="UniProtKB-KW"/>
</dbReference>
<evidence type="ECO:0000259" key="4">
    <source>
        <dbReference type="Pfam" id="PF06155"/>
    </source>
</evidence>
<feature type="domain" description="Gamma-butyrobetaine hydroxylase-like N-terminal" evidence="4">
    <location>
        <begin position="14"/>
        <end position="98"/>
    </location>
</feature>
<evidence type="ECO:0000256" key="3">
    <source>
        <dbReference type="SAM" id="MobiDB-lite"/>
    </source>
</evidence>
<proteinExistence type="predicted"/>
<dbReference type="PATRIC" id="fig|1454003.3.peg.4268"/>
<dbReference type="PANTHER" id="PTHR35303">
    <property type="entry name" value="OS02G0197800 PROTEIN"/>
    <property type="match status" value="1"/>
</dbReference>
<name>A0A011QAQ4_9PROT</name>
<accession>A0A011QAQ4</accession>
<gene>
    <name evidence="5" type="ORF">AW10_04203</name>
</gene>
<protein>
    <recommendedName>
        <fullName evidence="4">Gamma-butyrobetaine hydroxylase-like N-terminal domain-containing protein</fullName>
    </recommendedName>
</protein>
<reference evidence="5 6" key="1">
    <citation type="submission" date="2014-02" db="EMBL/GenBank/DDBJ databases">
        <title>Expanding our view of genomic diversity in Candidatus Accumulibacter clades.</title>
        <authorList>
            <person name="Skennerton C.T."/>
            <person name="Barr J.J."/>
            <person name="Slater F.R."/>
            <person name="Bond P.L."/>
            <person name="Tyson G.W."/>
        </authorList>
    </citation>
    <scope>NUCLEOTIDE SEQUENCE [LARGE SCALE GENOMIC DNA]</scope>
    <source>
        <strain evidence="6">BA-92</strain>
    </source>
</reference>
<evidence type="ECO:0000313" key="5">
    <source>
        <dbReference type="EMBL" id="EXI75784.1"/>
    </source>
</evidence>
<dbReference type="Pfam" id="PF06155">
    <property type="entry name" value="GBBH-like_N"/>
    <property type="match status" value="1"/>
</dbReference>
<evidence type="ECO:0000256" key="2">
    <source>
        <dbReference type="ARBA" id="ARBA00023004"/>
    </source>
</evidence>
<dbReference type="Proteomes" id="UP000021816">
    <property type="component" value="Unassembled WGS sequence"/>
</dbReference>
<keyword evidence="2" id="KW-0408">Iron</keyword>
<dbReference type="InterPro" id="IPR038492">
    <property type="entry name" value="GBBH-like_N_sf"/>
</dbReference>
<dbReference type="Gene3D" id="3.30.2020.30">
    <property type="match status" value="1"/>
</dbReference>
<sequence>MAGLDETTKIPTEIKLHQKSRMLELVFADGERFELSYELLRVFTPSAEARGHGPGQEVLQVGKREIGIERIEAVGNYAIRPVFSDGHDSGLYSWDILYHLGSHKDELWRQYLARLAAAGGSREPGQPRANPSKAPAGGCGKR</sequence>
<dbReference type="InterPro" id="IPR010376">
    <property type="entry name" value="GBBH-like_N"/>
</dbReference>
<dbReference type="STRING" id="1454003.AW10_04203"/>
<evidence type="ECO:0000313" key="6">
    <source>
        <dbReference type="Proteomes" id="UP000021816"/>
    </source>
</evidence>
<comment type="caution">
    <text evidence="5">The sequence shown here is derived from an EMBL/GenBank/DDBJ whole genome shotgun (WGS) entry which is preliminary data.</text>
</comment>
<dbReference type="PANTHER" id="PTHR35303:SF5">
    <property type="entry name" value="OS02G0197800 PROTEIN"/>
    <property type="match status" value="1"/>
</dbReference>